<evidence type="ECO:0000313" key="2">
    <source>
        <dbReference type="Proteomes" id="UP000789342"/>
    </source>
</evidence>
<sequence length="165" mass="19335">EHIRVYEMVLNYDGIYRMILVADVCVPIEREKIVGFLPVLEAFYNVKHRISELLTVIASNTRLVLHHVLPMVECLPLRQNLLGLQLLRDKDKRYNYDKILEHLTIIREKRSKEMGLQLPEISRKTLCRKTQRAIKTYNSTTAHRQNHVAEILPEVNTPTKPQTLL</sequence>
<gene>
    <name evidence="1" type="ORF">AMORRO_LOCUS4171</name>
</gene>
<dbReference type="Proteomes" id="UP000789342">
    <property type="component" value="Unassembled WGS sequence"/>
</dbReference>
<dbReference type="OrthoDB" id="2432162at2759"/>
<comment type="caution">
    <text evidence="1">The sequence shown here is derived from an EMBL/GenBank/DDBJ whole genome shotgun (WGS) entry which is preliminary data.</text>
</comment>
<accession>A0A9N9FAU3</accession>
<name>A0A9N9FAU3_9GLOM</name>
<keyword evidence="2" id="KW-1185">Reference proteome</keyword>
<proteinExistence type="predicted"/>
<protein>
    <submittedName>
        <fullName evidence="1">14329_t:CDS:1</fullName>
    </submittedName>
</protein>
<evidence type="ECO:0000313" key="1">
    <source>
        <dbReference type="EMBL" id="CAG8520347.1"/>
    </source>
</evidence>
<dbReference type="EMBL" id="CAJVPV010002191">
    <property type="protein sequence ID" value="CAG8520347.1"/>
    <property type="molecule type" value="Genomic_DNA"/>
</dbReference>
<feature type="non-terminal residue" evidence="1">
    <location>
        <position position="165"/>
    </location>
</feature>
<reference evidence="1" key="1">
    <citation type="submission" date="2021-06" db="EMBL/GenBank/DDBJ databases">
        <authorList>
            <person name="Kallberg Y."/>
            <person name="Tangrot J."/>
            <person name="Rosling A."/>
        </authorList>
    </citation>
    <scope>NUCLEOTIDE SEQUENCE</scope>
    <source>
        <strain evidence="1">CL551</strain>
    </source>
</reference>
<dbReference type="AlphaFoldDB" id="A0A9N9FAU3"/>
<organism evidence="1 2">
    <name type="scientific">Acaulospora morrowiae</name>
    <dbReference type="NCBI Taxonomy" id="94023"/>
    <lineage>
        <taxon>Eukaryota</taxon>
        <taxon>Fungi</taxon>
        <taxon>Fungi incertae sedis</taxon>
        <taxon>Mucoromycota</taxon>
        <taxon>Glomeromycotina</taxon>
        <taxon>Glomeromycetes</taxon>
        <taxon>Diversisporales</taxon>
        <taxon>Acaulosporaceae</taxon>
        <taxon>Acaulospora</taxon>
    </lineage>
</organism>